<dbReference type="InterPro" id="IPR008160">
    <property type="entry name" value="Collagen"/>
</dbReference>
<dbReference type="EMBL" id="JAGSOY010000034">
    <property type="protein sequence ID" value="MBU2712295.1"/>
    <property type="molecule type" value="Genomic_DNA"/>
</dbReference>
<organism evidence="3 4">
    <name type="scientific">Zooshikella harenae</name>
    <dbReference type="NCBI Taxonomy" id="2827238"/>
    <lineage>
        <taxon>Bacteria</taxon>
        <taxon>Pseudomonadati</taxon>
        <taxon>Pseudomonadota</taxon>
        <taxon>Gammaproteobacteria</taxon>
        <taxon>Oceanospirillales</taxon>
        <taxon>Zooshikellaceae</taxon>
        <taxon>Zooshikella</taxon>
    </lineage>
</organism>
<evidence type="ECO:0000313" key="4">
    <source>
        <dbReference type="Proteomes" id="UP000690515"/>
    </source>
</evidence>
<dbReference type="SUPFAM" id="SSF49899">
    <property type="entry name" value="Concanavalin A-like lectins/glucanases"/>
    <property type="match status" value="1"/>
</dbReference>
<sequence length="450" mass="48117">MKQKIICPLVLSALASSPMSFAANLQGYWSFDNYSSDQVLNSQAYNPWQATVNNLSDSHFNAAGQSGASFVVNSDPLVLPKRNDWLLRDGLGLSVWFKLINSNTADEVLFSEHYEYEESSRQIQVILTSSGIIKIKIQAEGNPRSNYVATSLSKVNTRSDWQLLTVNIDAKDQKPVSLSLNGAIVPLTDEGEFNRMTFKQSHHAGPFTVGGDTQGLLAPFNGEIDEVRVYARPLIYAETLCLYFSFNHANTCVTEALPGSPGIMGEPGEQGDQGKPGKPGEKGEQGPQGEDGPQGDAGEQGEPGKKGPDGIAGIDGSDGSNSSKGIKGKQGPPGDRGPKGTKGETGLPGIKGEKGPKGALPQTFADLPNGATAGYCWLYQGKPFRLLEPAIIKEGQCGCVEGWTFIASRGTTQGTCLKSSGSYTWKLSTPYQEGRWTPALIPAINLILLN</sequence>
<evidence type="ECO:0000256" key="2">
    <source>
        <dbReference type="SAM" id="SignalP"/>
    </source>
</evidence>
<protein>
    <recommendedName>
        <fullName evidence="5">Collagen-like protein</fullName>
    </recommendedName>
</protein>
<feature type="compositionally biased region" description="Low complexity" evidence="1">
    <location>
        <begin position="309"/>
        <end position="325"/>
    </location>
</feature>
<keyword evidence="2" id="KW-0732">Signal</keyword>
<dbReference type="Proteomes" id="UP000690515">
    <property type="component" value="Unassembled WGS sequence"/>
</dbReference>
<proteinExistence type="predicted"/>
<dbReference type="Pfam" id="PF01391">
    <property type="entry name" value="Collagen"/>
    <property type="match status" value="1"/>
</dbReference>
<dbReference type="InterPro" id="IPR013320">
    <property type="entry name" value="ConA-like_dom_sf"/>
</dbReference>
<feature type="region of interest" description="Disordered" evidence="1">
    <location>
        <begin position="260"/>
        <end position="360"/>
    </location>
</feature>
<evidence type="ECO:0008006" key="5">
    <source>
        <dbReference type="Google" id="ProtNLM"/>
    </source>
</evidence>
<keyword evidence="4" id="KW-1185">Reference proteome</keyword>
<reference evidence="3 4" key="1">
    <citation type="submission" date="2021-04" db="EMBL/GenBank/DDBJ databases">
        <authorList>
            <person name="Pira H."/>
            <person name="Risdian C."/>
            <person name="Wink J."/>
        </authorList>
    </citation>
    <scope>NUCLEOTIDE SEQUENCE [LARGE SCALE GENOMIC DNA]</scope>
    <source>
        <strain evidence="3 4">WH53</strain>
    </source>
</reference>
<feature type="compositionally biased region" description="Low complexity" evidence="1">
    <location>
        <begin position="285"/>
        <end position="297"/>
    </location>
</feature>
<feature type="signal peptide" evidence="2">
    <location>
        <begin position="1"/>
        <end position="22"/>
    </location>
</feature>
<dbReference type="Gene3D" id="2.60.120.200">
    <property type="match status" value="1"/>
</dbReference>
<accession>A0ABS5ZE80</accession>
<feature type="chain" id="PRO_5045285303" description="Collagen-like protein" evidence="2">
    <location>
        <begin position="23"/>
        <end position="450"/>
    </location>
</feature>
<dbReference type="RefSeq" id="WP_215820522.1">
    <property type="nucleotide sequence ID" value="NZ_JAGSOY010000034.1"/>
</dbReference>
<comment type="caution">
    <text evidence="3">The sequence shown here is derived from an EMBL/GenBank/DDBJ whole genome shotgun (WGS) entry which is preliminary data.</text>
</comment>
<dbReference type="PANTHER" id="PTHR24637">
    <property type="entry name" value="COLLAGEN"/>
    <property type="match status" value="1"/>
</dbReference>
<gene>
    <name evidence="3" type="ORF">KCG35_14610</name>
</gene>
<name>A0ABS5ZE80_9GAMM</name>
<evidence type="ECO:0000313" key="3">
    <source>
        <dbReference type="EMBL" id="MBU2712295.1"/>
    </source>
</evidence>
<evidence type="ECO:0000256" key="1">
    <source>
        <dbReference type="SAM" id="MobiDB-lite"/>
    </source>
</evidence>
<dbReference type="Pfam" id="PF13385">
    <property type="entry name" value="Laminin_G_3"/>
    <property type="match status" value="1"/>
</dbReference>